<name>B7K2M3_RIPO1</name>
<accession>B7K2M3</accession>
<evidence type="ECO:0000313" key="2">
    <source>
        <dbReference type="Proteomes" id="UP000008204"/>
    </source>
</evidence>
<sequence>MNQERLNQILQQESEEKQVLSLLLDRHLSRQDQLLVQKTQMGPTEGYIGSVSLEWLASRVRFAAQLPLFQQKYDHKTDNIIRDSQTVEELQQRPLDWSRQSHLAQYLAVMQNHKFPPVLVVITSGWVNDRYAEEWDGNFQATRTVADFTPLDQQNRLGLLNIGENFSIFVLDGQHRLMGIQGLMELLKTGKLEVYNKYKKPTGSVITLNDLIEEYGLNAGQLQQLGQEKIGIEIIPAVVQGETYEQARRRVRSIFVHVNRMAISLSKGQLVLLNEDDGFAIIARRIAISHPLFKERDDDDSNPRVNWDSATISSKSTVLTTLQALQDMVEGYLGYKFEHWKNKDKKNLITLRPDQDELDQGLEEMIKLFNYLANLPSYERLNYGYKTPELRRFSHEAEGGEANILFRPVGQIALLQALGFLVFRKDFLLKNLCEKLRQFDLEGGFDGIEHSRSIWYGVFYDPMKKRIQVSGRKLATQLLIYLLGGIDDDLERAQIRKALAEARTIKDAATNQEKTIDFKGKFVDPKKVGLPNLL</sequence>
<gene>
    <name evidence="1" type="ordered locus">PCC8801_2405</name>
</gene>
<proteinExistence type="predicted"/>
<dbReference type="NCBIfam" id="TIGR03187">
    <property type="entry name" value="DGQHR"/>
    <property type="match status" value="2"/>
</dbReference>
<dbReference type="CDD" id="cd16414">
    <property type="entry name" value="dndB_like"/>
    <property type="match status" value="1"/>
</dbReference>
<dbReference type="Pfam" id="PF14072">
    <property type="entry name" value="DndB"/>
    <property type="match status" value="1"/>
</dbReference>
<dbReference type="STRING" id="41431.PCC8801_2405"/>
<dbReference type="Proteomes" id="UP000008204">
    <property type="component" value="Chromosome"/>
</dbReference>
<dbReference type="eggNOG" id="ENOG502Z7VQ">
    <property type="taxonomic scope" value="Bacteria"/>
</dbReference>
<dbReference type="KEGG" id="cyp:PCC8801_2405"/>
<dbReference type="InterPro" id="IPR017642">
    <property type="entry name" value="DNA_S_mod_DndB"/>
</dbReference>
<dbReference type="InterPro" id="IPR017601">
    <property type="entry name" value="DGQHR-contain_dom"/>
</dbReference>
<protein>
    <submittedName>
        <fullName evidence="1">DGQHR domain protein</fullName>
    </submittedName>
</protein>
<organism evidence="1 2">
    <name type="scientific">Rippkaea orientalis (strain PCC 8801 / RF-1)</name>
    <name type="common">Cyanothece sp. (strain PCC 8801)</name>
    <dbReference type="NCBI Taxonomy" id="41431"/>
    <lineage>
        <taxon>Bacteria</taxon>
        <taxon>Bacillati</taxon>
        <taxon>Cyanobacteriota</taxon>
        <taxon>Cyanophyceae</taxon>
        <taxon>Oscillatoriophycideae</taxon>
        <taxon>Chroococcales</taxon>
        <taxon>Aphanothecaceae</taxon>
        <taxon>Rippkaea</taxon>
        <taxon>Rippkaea orientalis</taxon>
    </lineage>
</organism>
<dbReference type="EMBL" id="CP001287">
    <property type="protein sequence ID" value="ACK66416.1"/>
    <property type="molecule type" value="Genomic_DNA"/>
</dbReference>
<reference evidence="2" key="1">
    <citation type="journal article" date="2011" name="MBio">
        <title>Novel metabolic attributes of the genus Cyanothece, comprising a group of unicellular nitrogen-fixing Cyanobacteria.</title>
        <authorList>
            <person name="Bandyopadhyay A."/>
            <person name="Elvitigala T."/>
            <person name="Welsh E."/>
            <person name="Stockel J."/>
            <person name="Liberton M."/>
            <person name="Min H."/>
            <person name="Sherman L.A."/>
            <person name="Pakrasi H.B."/>
        </authorList>
    </citation>
    <scope>NUCLEOTIDE SEQUENCE [LARGE SCALE GENOMIC DNA]</scope>
    <source>
        <strain evidence="2">PCC 8801</strain>
    </source>
</reference>
<dbReference type="RefSeq" id="WP_012595683.1">
    <property type="nucleotide sequence ID" value="NC_011726.1"/>
</dbReference>
<dbReference type="HOGENOM" id="CLU_042011_0_0_3"/>
<dbReference type="OrthoDB" id="415825at2"/>
<keyword evidence="2" id="KW-1185">Reference proteome</keyword>
<dbReference type="AlphaFoldDB" id="B7K2M3"/>
<evidence type="ECO:0000313" key="1">
    <source>
        <dbReference type="EMBL" id="ACK66416.1"/>
    </source>
</evidence>